<dbReference type="Pfam" id="PF02636">
    <property type="entry name" value="Methyltransf_28"/>
    <property type="match status" value="2"/>
</dbReference>
<comment type="caution">
    <text evidence="9">The sequence shown here is derived from an EMBL/GenBank/DDBJ whole genome shotgun (WGS) entry which is preliminary data.</text>
</comment>
<dbReference type="GO" id="GO:0032981">
    <property type="term" value="P:mitochondrial respiratory chain complex I assembly"/>
    <property type="evidence" value="ECO:0007669"/>
    <property type="project" value="TreeGrafter"/>
</dbReference>
<evidence type="ECO:0000256" key="7">
    <source>
        <dbReference type="ARBA" id="ARBA00048612"/>
    </source>
</evidence>
<dbReference type="InterPro" id="IPR038375">
    <property type="entry name" value="NDUFAF7_sf"/>
</dbReference>
<dbReference type="InterPro" id="IPR003788">
    <property type="entry name" value="NDUFAF7"/>
</dbReference>
<feature type="region of interest" description="Disordered" evidence="8">
    <location>
        <begin position="115"/>
        <end position="192"/>
    </location>
</feature>
<feature type="compositionally biased region" description="Acidic residues" evidence="8">
    <location>
        <begin position="247"/>
        <end position="263"/>
    </location>
</feature>
<dbReference type="EMBL" id="JATAAI010000006">
    <property type="protein sequence ID" value="KAK1744674.1"/>
    <property type="molecule type" value="Genomic_DNA"/>
</dbReference>
<name>A0AAD9DFV5_9STRA</name>
<feature type="region of interest" description="Disordered" evidence="8">
    <location>
        <begin position="498"/>
        <end position="542"/>
    </location>
</feature>
<evidence type="ECO:0000256" key="4">
    <source>
        <dbReference type="ARBA" id="ARBA00022603"/>
    </source>
</evidence>
<keyword evidence="4 9" id="KW-0489">Methyltransferase</keyword>
<dbReference type="Proteomes" id="UP001224775">
    <property type="component" value="Unassembled WGS sequence"/>
</dbReference>
<dbReference type="PANTHER" id="PTHR12049">
    <property type="entry name" value="PROTEIN ARGININE METHYLTRANSFERASE NDUFAF7, MITOCHONDRIAL"/>
    <property type="match status" value="1"/>
</dbReference>
<keyword evidence="10" id="KW-1185">Reference proteome</keyword>
<dbReference type="GO" id="GO:0005739">
    <property type="term" value="C:mitochondrion"/>
    <property type="evidence" value="ECO:0007669"/>
    <property type="project" value="UniProtKB-SubCell"/>
</dbReference>
<dbReference type="EC" id="2.1.1.320" evidence="3"/>
<feature type="compositionally biased region" description="Basic and acidic residues" evidence="8">
    <location>
        <begin position="498"/>
        <end position="507"/>
    </location>
</feature>
<dbReference type="PANTHER" id="PTHR12049:SF7">
    <property type="entry name" value="PROTEIN ARGININE METHYLTRANSFERASE NDUFAF7, MITOCHONDRIAL"/>
    <property type="match status" value="1"/>
</dbReference>
<dbReference type="GO" id="GO:0032259">
    <property type="term" value="P:methylation"/>
    <property type="evidence" value="ECO:0007669"/>
    <property type="project" value="UniProtKB-KW"/>
</dbReference>
<dbReference type="AlphaFoldDB" id="A0AAD9DFV5"/>
<feature type="region of interest" description="Disordered" evidence="8">
    <location>
        <begin position="1"/>
        <end position="90"/>
    </location>
</feature>
<comment type="similarity">
    <text evidence="2">Belongs to the NDUFAF7 family.</text>
</comment>
<proteinExistence type="inferred from homology"/>
<keyword evidence="6" id="KW-0496">Mitochondrion</keyword>
<evidence type="ECO:0000313" key="10">
    <source>
        <dbReference type="Proteomes" id="UP001224775"/>
    </source>
</evidence>
<evidence type="ECO:0000256" key="5">
    <source>
        <dbReference type="ARBA" id="ARBA00022679"/>
    </source>
</evidence>
<dbReference type="SUPFAM" id="SSF53335">
    <property type="entry name" value="S-adenosyl-L-methionine-dependent methyltransferases"/>
    <property type="match status" value="2"/>
</dbReference>
<evidence type="ECO:0000256" key="2">
    <source>
        <dbReference type="ARBA" id="ARBA00005891"/>
    </source>
</evidence>
<feature type="compositionally biased region" description="Low complexity" evidence="8">
    <location>
        <begin position="527"/>
        <end position="536"/>
    </location>
</feature>
<evidence type="ECO:0000256" key="8">
    <source>
        <dbReference type="SAM" id="MobiDB-lite"/>
    </source>
</evidence>
<feature type="compositionally biased region" description="Polar residues" evidence="8">
    <location>
        <begin position="19"/>
        <end position="53"/>
    </location>
</feature>
<keyword evidence="5 9" id="KW-0808">Transferase</keyword>
<feature type="region of interest" description="Disordered" evidence="8">
    <location>
        <begin position="227"/>
        <end position="279"/>
    </location>
</feature>
<evidence type="ECO:0000313" key="9">
    <source>
        <dbReference type="EMBL" id="KAK1744674.1"/>
    </source>
</evidence>
<dbReference type="Gene3D" id="3.40.50.12710">
    <property type="match status" value="1"/>
</dbReference>
<dbReference type="InterPro" id="IPR029063">
    <property type="entry name" value="SAM-dependent_MTases_sf"/>
</dbReference>
<evidence type="ECO:0000256" key="1">
    <source>
        <dbReference type="ARBA" id="ARBA00004173"/>
    </source>
</evidence>
<reference evidence="9" key="1">
    <citation type="submission" date="2023-06" db="EMBL/GenBank/DDBJ databases">
        <title>Survivors Of The Sea: Transcriptome response of Skeletonema marinoi to long-term dormancy.</title>
        <authorList>
            <person name="Pinder M.I.M."/>
            <person name="Kourtchenko O."/>
            <person name="Robertson E.K."/>
            <person name="Larsson T."/>
            <person name="Maumus F."/>
            <person name="Osuna-Cruz C.M."/>
            <person name="Vancaester E."/>
            <person name="Stenow R."/>
            <person name="Vandepoele K."/>
            <person name="Ploug H."/>
            <person name="Bruchert V."/>
            <person name="Godhe A."/>
            <person name="Topel M."/>
        </authorList>
    </citation>
    <scope>NUCLEOTIDE SEQUENCE</scope>
    <source>
        <strain evidence="9">R05AC</strain>
    </source>
</reference>
<organism evidence="9 10">
    <name type="scientific">Skeletonema marinoi</name>
    <dbReference type="NCBI Taxonomy" id="267567"/>
    <lineage>
        <taxon>Eukaryota</taxon>
        <taxon>Sar</taxon>
        <taxon>Stramenopiles</taxon>
        <taxon>Ochrophyta</taxon>
        <taxon>Bacillariophyta</taxon>
        <taxon>Coscinodiscophyceae</taxon>
        <taxon>Thalassiosirophycidae</taxon>
        <taxon>Thalassiosirales</taxon>
        <taxon>Skeletonemataceae</taxon>
        <taxon>Skeletonema</taxon>
        <taxon>Skeletonema marinoi-dohrnii complex</taxon>
    </lineage>
</organism>
<comment type="subcellular location">
    <subcellularLocation>
        <location evidence="1">Mitochondrion</location>
    </subcellularLocation>
</comment>
<comment type="catalytic activity">
    <reaction evidence="7">
        <text>L-arginyl-[protein] + 2 S-adenosyl-L-methionine = N(omega),N(omega)'-dimethyl-L-arginyl-[protein] + 2 S-adenosyl-L-homocysteine + 2 H(+)</text>
        <dbReference type="Rhea" id="RHEA:48108"/>
        <dbReference type="Rhea" id="RHEA-COMP:10532"/>
        <dbReference type="Rhea" id="RHEA-COMP:11992"/>
        <dbReference type="ChEBI" id="CHEBI:15378"/>
        <dbReference type="ChEBI" id="CHEBI:29965"/>
        <dbReference type="ChEBI" id="CHEBI:57856"/>
        <dbReference type="ChEBI" id="CHEBI:59789"/>
        <dbReference type="ChEBI" id="CHEBI:88221"/>
        <dbReference type="EC" id="2.1.1.320"/>
    </reaction>
</comment>
<sequence>MKQNEGGAQDKKSIHGLRPNQTPSAAVTASPVPTDSTILSSSSINANNKQQKTPLVLPPSTFEPIQHDLSSFSSSSNRDNNFDPAHAQPVPSIAQDDYLSEEDNALRKLLLQQGILPSPPRNSPPQQQSLQQQRRRHAPLQSPPLLPEADPSGVSHADPEDVLNMASMYDPSIHLPDKPNFNSPSNRDKYEAGTPMTDELIAYIGVRGPITVAEFMRRVLRDGRYGYYTSKGSRSGQKDGGIVNAIADDDDDDNDWDLDDDSVNDNSHLTSNDPTQQQQQHVGGEHVIGASGDFITAPEVSELFGESLLVWLITQYQALGNPSKIQLIEIGPGKGTLICDVLRSALTTFPDFAAALTSSNGDISGEGGKKKVAVGVHLVEVTDGMRSRQKESLQKLQGETTVMEKGFSFSFDNSESEIDNVQEHDPSNDKQIEQSNAISINWHDLLSSVPTHDAETGEPIPTFIICQELLDALPIHSFQKIEGGQWRERLVDVAVRDKEEESSEVTKIKQAAGRMKYSDAESEDSITESTSTSSSTAEEKGAKKLPRLRFVLPPDTTPALRTLLRVSGSGSPLEGNPTAEALNALPTGSVVEACPEGLLLAQDIADRIEKCNGGAALLIDYGEDGASSRDTMRGFWRHTQVHPLSRPGEVDVTADVDFAALRESVNQRIGLEESLKRKHFADTGKVPPPSTNIEQEKPINRPEAFGPVSQGQFLASMGIVQRVEKQIEADSTTDEQAYELYSALERLLAPDQMGERYKVLAIARKKEGLFPPAGF</sequence>
<evidence type="ECO:0000256" key="3">
    <source>
        <dbReference type="ARBA" id="ARBA00011935"/>
    </source>
</evidence>
<protein>
    <recommendedName>
        <fullName evidence="3">type II protein arginine methyltransferase</fullName>
        <ecNumber evidence="3">2.1.1.320</ecNumber>
    </recommendedName>
</protein>
<accession>A0AAD9DFV5</accession>
<dbReference type="GO" id="GO:0035243">
    <property type="term" value="F:protein-arginine omega-N symmetric methyltransferase activity"/>
    <property type="evidence" value="ECO:0007669"/>
    <property type="project" value="UniProtKB-EC"/>
</dbReference>
<gene>
    <name evidence="9" type="ORF">QTG54_003965</name>
</gene>
<evidence type="ECO:0000256" key="6">
    <source>
        <dbReference type="ARBA" id="ARBA00023128"/>
    </source>
</evidence>